<dbReference type="Proteomes" id="UP000221165">
    <property type="component" value="Unassembled WGS sequence"/>
</dbReference>
<keyword evidence="3" id="KW-1185">Reference proteome</keyword>
<feature type="compositionally biased region" description="Basic and acidic residues" evidence="1">
    <location>
        <begin position="181"/>
        <end position="210"/>
    </location>
</feature>
<accession>A0A2C6KIW6</accession>
<feature type="non-terminal residue" evidence="2">
    <location>
        <position position="1"/>
    </location>
</feature>
<dbReference type="VEuPathDB" id="ToxoDB:CSUI_005711"/>
<feature type="region of interest" description="Disordered" evidence="1">
    <location>
        <begin position="181"/>
        <end position="230"/>
    </location>
</feature>
<feature type="region of interest" description="Disordered" evidence="1">
    <location>
        <begin position="71"/>
        <end position="162"/>
    </location>
</feature>
<dbReference type="AlphaFoldDB" id="A0A2C6KIW6"/>
<feature type="compositionally biased region" description="Polar residues" evidence="1">
    <location>
        <begin position="147"/>
        <end position="162"/>
    </location>
</feature>
<name>A0A2C6KIW6_9APIC</name>
<reference evidence="2 3" key="1">
    <citation type="journal article" date="2017" name="Int. J. Parasitol.">
        <title>The genome of the protozoan parasite Cystoisospora suis and a reverse vaccinology approach to identify vaccine candidates.</title>
        <authorList>
            <person name="Palmieri N."/>
            <person name="Shrestha A."/>
            <person name="Ruttkowski B."/>
            <person name="Beck T."/>
            <person name="Vogl C."/>
            <person name="Tomley F."/>
            <person name="Blake D.P."/>
            <person name="Joachim A."/>
        </authorList>
    </citation>
    <scope>NUCLEOTIDE SEQUENCE [LARGE SCALE GENOMIC DNA]</scope>
    <source>
        <strain evidence="2 3">Wien I</strain>
    </source>
</reference>
<feature type="compositionally biased region" description="Polar residues" evidence="1">
    <location>
        <begin position="211"/>
        <end position="220"/>
    </location>
</feature>
<evidence type="ECO:0000313" key="3">
    <source>
        <dbReference type="Proteomes" id="UP000221165"/>
    </source>
</evidence>
<dbReference type="EMBL" id="MIGC01002755">
    <property type="protein sequence ID" value="PHJ20450.1"/>
    <property type="molecule type" value="Genomic_DNA"/>
</dbReference>
<feature type="compositionally biased region" description="Low complexity" evidence="1">
    <location>
        <begin position="72"/>
        <end position="93"/>
    </location>
</feature>
<evidence type="ECO:0000256" key="1">
    <source>
        <dbReference type="SAM" id="MobiDB-lite"/>
    </source>
</evidence>
<feature type="compositionally biased region" description="Basic and acidic residues" evidence="1">
    <location>
        <begin position="113"/>
        <end position="127"/>
    </location>
</feature>
<feature type="region of interest" description="Disordered" evidence="1">
    <location>
        <begin position="1"/>
        <end position="51"/>
    </location>
</feature>
<dbReference type="RefSeq" id="XP_067922138.1">
    <property type="nucleotide sequence ID" value="XM_068065881.1"/>
</dbReference>
<comment type="caution">
    <text evidence="2">The sequence shown here is derived from an EMBL/GenBank/DDBJ whole genome shotgun (WGS) entry which is preliminary data.</text>
</comment>
<feature type="non-terminal residue" evidence="2">
    <location>
        <position position="230"/>
    </location>
</feature>
<protein>
    <submittedName>
        <fullName evidence="2">Uncharacterized protein</fullName>
    </submittedName>
</protein>
<gene>
    <name evidence="2" type="ORF">CSUI_005711</name>
</gene>
<dbReference type="GeneID" id="94429092"/>
<organism evidence="2 3">
    <name type="scientific">Cystoisospora suis</name>
    <dbReference type="NCBI Taxonomy" id="483139"/>
    <lineage>
        <taxon>Eukaryota</taxon>
        <taxon>Sar</taxon>
        <taxon>Alveolata</taxon>
        <taxon>Apicomplexa</taxon>
        <taxon>Conoidasida</taxon>
        <taxon>Coccidia</taxon>
        <taxon>Eucoccidiorida</taxon>
        <taxon>Eimeriorina</taxon>
        <taxon>Sarcocystidae</taxon>
        <taxon>Cystoisospora</taxon>
    </lineage>
</organism>
<evidence type="ECO:0000313" key="2">
    <source>
        <dbReference type="EMBL" id="PHJ20450.1"/>
    </source>
</evidence>
<sequence>SLSRYLDQSPCEENTQKKASCLDQPTLQTPHENSRSLLKAGEEEEEEISPETHILVDLLWKDFDFYIDLKNSSPASSASSPSSSFASGFSSFLSKERSRQNKSGIHGRYSQDIQREEKEEKEKEQEKRRSRQSSQEEEDPGKVSVHLNVQQPRRCLSKSSYQPDNVFSEDFSSFSSFSHLQENKEIHPLNEVATSEKRDREVAGDRKREGTPTSWSSSFPSVDDKSHNKE</sequence>
<proteinExistence type="predicted"/>